<dbReference type="EMBL" id="CADCTA010000103">
    <property type="protein sequence ID" value="CAA9263938.1"/>
    <property type="molecule type" value="Genomic_DNA"/>
</dbReference>
<evidence type="ECO:0000313" key="2">
    <source>
        <dbReference type="EMBL" id="CAA9263938.1"/>
    </source>
</evidence>
<dbReference type="PANTHER" id="PTHR37318">
    <property type="entry name" value="BSL7504 PROTEIN"/>
    <property type="match status" value="1"/>
</dbReference>
<name>A0A6J4J0X0_9BACT</name>
<proteinExistence type="predicted"/>
<sequence>MSELDAVIHQPVRLRIMGALCGLASSEQVDFGFLKTELGLTDGNLGAHLTTLEQSAYIKVEKTFVGKRPKTFLSVTRAGRRAFDGHVAALREILGNP</sequence>
<dbReference type="InterPro" id="IPR036390">
    <property type="entry name" value="WH_DNA-bd_sf"/>
</dbReference>
<dbReference type="AlphaFoldDB" id="A0A6J4J0X0"/>
<dbReference type="PANTHER" id="PTHR37318:SF1">
    <property type="entry name" value="BSL7504 PROTEIN"/>
    <property type="match status" value="1"/>
</dbReference>
<reference evidence="2" key="1">
    <citation type="submission" date="2020-02" db="EMBL/GenBank/DDBJ databases">
        <authorList>
            <person name="Meier V. D."/>
        </authorList>
    </citation>
    <scope>NUCLEOTIDE SEQUENCE</scope>
    <source>
        <strain evidence="2">AVDCRST_MAG42</strain>
    </source>
</reference>
<accession>A0A6J4J0X0</accession>
<evidence type="ECO:0000259" key="1">
    <source>
        <dbReference type="Pfam" id="PF13601"/>
    </source>
</evidence>
<dbReference type="Pfam" id="PF13601">
    <property type="entry name" value="HTH_34"/>
    <property type="match status" value="1"/>
</dbReference>
<protein>
    <recommendedName>
        <fullName evidence="1">Winged helix DNA-binding domain-containing protein</fullName>
    </recommendedName>
</protein>
<dbReference type="Gene3D" id="1.10.10.10">
    <property type="entry name" value="Winged helix-like DNA-binding domain superfamily/Winged helix DNA-binding domain"/>
    <property type="match status" value="1"/>
</dbReference>
<gene>
    <name evidence="2" type="ORF">AVDCRST_MAG42-2879</name>
</gene>
<dbReference type="SUPFAM" id="SSF46785">
    <property type="entry name" value="Winged helix' DNA-binding domain"/>
    <property type="match status" value="1"/>
</dbReference>
<dbReference type="InterPro" id="IPR027395">
    <property type="entry name" value="WH_DNA-bd_dom"/>
</dbReference>
<dbReference type="InterPro" id="IPR036388">
    <property type="entry name" value="WH-like_DNA-bd_sf"/>
</dbReference>
<feature type="domain" description="Winged helix DNA-binding" evidence="1">
    <location>
        <begin position="12"/>
        <end position="94"/>
    </location>
</feature>
<organism evidence="2">
    <name type="scientific">uncultured Chthoniobacterales bacterium</name>
    <dbReference type="NCBI Taxonomy" id="1836801"/>
    <lineage>
        <taxon>Bacteria</taxon>
        <taxon>Pseudomonadati</taxon>
        <taxon>Verrucomicrobiota</taxon>
        <taxon>Spartobacteria</taxon>
        <taxon>Chthoniobacterales</taxon>
        <taxon>environmental samples</taxon>
    </lineage>
</organism>